<evidence type="ECO:0000313" key="5">
    <source>
        <dbReference type="EMBL" id="CAB4588097.1"/>
    </source>
</evidence>
<dbReference type="InterPro" id="IPR002792">
    <property type="entry name" value="TRAM_dom"/>
</dbReference>
<proteinExistence type="predicted"/>
<feature type="domain" description="TRAM" evidence="4">
    <location>
        <begin position="1"/>
        <end position="61"/>
    </location>
</feature>
<evidence type="ECO:0000259" key="4">
    <source>
        <dbReference type="PROSITE" id="PS50926"/>
    </source>
</evidence>
<keyword evidence="2" id="KW-0808">Transferase</keyword>
<dbReference type="PANTHER" id="PTHR11061">
    <property type="entry name" value="RNA M5U METHYLTRANSFERASE"/>
    <property type="match status" value="1"/>
</dbReference>
<sequence>MGEWLGADVEITTTGMAHGGYAVARLDGRVIFVADALPDETVIARVTDDSKASFWWADTVSVVSPSAHRVPHIWAEADVSRDLGRRVGGADFGHIELAHQRTLKRDILEDSLKRFGKVDAATLSLVLGQVESMPGDDDVNGLGWRTRVRLHVDDKGRVGPLARKSHDVIHVSELPLASAGINSIAPLSETYGAEGLVDVLSPSVGDPRLIIGNQKPTVIRERVGTREFRVDDNGFWQVHREAPAVLSETVAAAIDRDRFDPVAYNLDLYGGVGLLAASLADVGGPSTRITSVEANERATEHAGENLAEWVGAFAETGKVEGWLSNLDNRATPAERARLSAATVILDPPRTGAGREVMALLTRIAPAQIVYVACDPVALGRDVAFAQAAGYRLSKLRAMDMFPHTHHSEAVATLVRETQ</sequence>
<dbReference type="Gene3D" id="2.40.50.140">
    <property type="entry name" value="Nucleic acid-binding proteins"/>
    <property type="match status" value="1"/>
</dbReference>
<dbReference type="AlphaFoldDB" id="A0A6J6FI68"/>
<dbReference type="GO" id="GO:0070475">
    <property type="term" value="P:rRNA base methylation"/>
    <property type="evidence" value="ECO:0007669"/>
    <property type="project" value="TreeGrafter"/>
</dbReference>
<evidence type="ECO:0000256" key="2">
    <source>
        <dbReference type="ARBA" id="ARBA00022679"/>
    </source>
</evidence>
<dbReference type="Pfam" id="PF05958">
    <property type="entry name" value="tRNA_U5-meth_tr"/>
    <property type="match status" value="1"/>
</dbReference>
<organism evidence="5">
    <name type="scientific">freshwater metagenome</name>
    <dbReference type="NCBI Taxonomy" id="449393"/>
    <lineage>
        <taxon>unclassified sequences</taxon>
        <taxon>metagenomes</taxon>
        <taxon>ecological metagenomes</taxon>
    </lineage>
</organism>
<gene>
    <name evidence="5" type="ORF">UFOPK1788_00361</name>
</gene>
<dbReference type="InterPro" id="IPR029063">
    <property type="entry name" value="SAM-dependent_MTases_sf"/>
</dbReference>
<dbReference type="InterPro" id="IPR012340">
    <property type="entry name" value="NA-bd_OB-fold"/>
</dbReference>
<dbReference type="SUPFAM" id="SSF50249">
    <property type="entry name" value="Nucleic acid-binding proteins"/>
    <property type="match status" value="1"/>
</dbReference>
<dbReference type="InterPro" id="IPR010280">
    <property type="entry name" value="U5_MeTrfase_fam"/>
</dbReference>
<dbReference type="GO" id="GO:0070041">
    <property type="term" value="F:rRNA (uridine-C5-)-methyltransferase activity"/>
    <property type="evidence" value="ECO:0007669"/>
    <property type="project" value="TreeGrafter"/>
</dbReference>
<keyword evidence="1" id="KW-0489">Methyltransferase</keyword>
<accession>A0A6J6FI68</accession>
<dbReference type="PANTHER" id="PTHR11061:SF30">
    <property type="entry name" value="TRNA (URACIL(54)-C(5))-METHYLTRANSFERASE"/>
    <property type="match status" value="1"/>
</dbReference>
<evidence type="ECO:0000256" key="3">
    <source>
        <dbReference type="ARBA" id="ARBA00022691"/>
    </source>
</evidence>
<reference evidence="5" key="1">
    <citation type="submission" date="2020-05" db="EMBL/GenBank/DDBJ databases">
        <authorList>
            <person name="Chiriac C."/>
            <person name="Salcher M."/>
            <person name="Ghai R."/>
            <person name="Kavagutti S V."/>
        </authorList>
    </citation>
    <scope>NUCLEOTIDE SEQUENCE</scope>
</reference>
<dbReference type="Gene3D" id="3.40.50.150">
    <property type="entry name" value="Vaccinia Virus protein VP39"/>
    <property type="match status" value="1"/>
</dbReference>
<evidence type="ECO:0000256" key="1">
    <source>
        <dbReference type="ARBA" id="ARBA00022603"/>
    </source>
</evidence>
<keyword evidence="3" id="KW-0949">S-adenosyl-L-methionine</keyword>
<dbReference type="EMBL" id="CAEZUE010000031">
    <property type="protein sequence ID" value="CAB4588097.1"/>
    <property type="molecule type" value="Genomic_DNA"/>
</dbReference>
<dbReference type="PROSITE" id="PS50926">
    <property type="entry name" value="TRAM"/>
    <property type="match status" value="1"/>
</dbReference>
<protein>
    <submittedName>
        <fullName evidence="5">Unannotated protein</fullName>
    </submittedName>
</protein>
<dbReference type="SUPFAM" id="SSF53335">
    <property type="entry name" value="S-adenosyl-L-methionine-dependent methyltransferases"/>
    <property type="match status" value="1"/>
</dbReference>
<dbReference type="PROSITE" id="PS51687">
    <property type="entry name" value="SAM_MT_RNA_M5U"/>
    <property type="match status" value="1"/>
</dbReference>
<name>A0A6J6FI68_9ZZZZ</name>